<evidence type="ECO:0000256" key="1">
    <source>
        <dbReference type="SAM" id="MobiDB-lite"/>
    </source>
</evidence>
<protein>
    <submittedName>
        <fullName evidence="3">Uncharacterized protein</fullName>
    </submittedName>
</protein>
<organism evidence="3 4">
    <name type="scientific">Mycena venus</name>
    <dbReference type="NCBI Taxonomy" id="2733690"/>
    <lineage>
        <taxon>Eukaryota</taxon>
        <taxon>Fungi</taxon>
        <taxon>Dikarya</taxon>
        <taxon>Basidiomycota</taxon>
        <taxon>Agaricomycotina</taxon>
        <taxon>Agaricomycetes</taxon>
        <taxon>Agaricomycetidae</taxon>
        <taxon>Agaricales</taxon>
        <taxon>Marasmiineae</taxon>
        <taxon>Mycenaceae</taxon>
        <taxon>Mycena</taxon>
    </lineage>
</organism>
<reference evidence="3" key="1">
    <citation type="submission" date="2020-05" db="EMBL/GenBank/DDBJ databases">
        <title>Mycena genomes resolve the evolution of fungal bioluminescence.</title>
        <authorList>
            <person name="Tsai I.J."/>
        </authorList>
    </citation>
    <scope>NUCLEOTIDE SEQUENCE</scope>
    <source>
        <strain evidence="3">CCC161011</strain>
    </source>
</reference>
<dbReference type="AlphaFoldDB" id="A0A8H7DDI7"/>
<sequence length="651" mass="72857">MAQIMILLGLVCNVILGLAIGHTNFIFGAVTLLMKLAMSVHIKQDVDGNYSYDALQEEILKDLPSSLYTAMQRLNLDSKTVLPFLLHSFLDYLARLLSTPEIKRQMDQACDKALSWKRQGGAEFVDNVLHGTLIQEFMGPDPDNIYVAVITGPKSPHKEHLNPHLRPTVDIGVIGWERGIHLSKTGASPQSGRILDLGFVLSVNDLPAACDITDAAQHNSQILCTVCDCRGRKHAYRTDCENWKRRNVDHMRAQAEASRDAETSAQHAKIYTEDGQCYSELWKLPYWNPTRMLISEPMHCIYEGLVAYHSRHVLQLNAHDAAKVEEVLPAFSFDFLEFDSETTTAPTKCRPTCLKEEKQITALHRLLVRPFTEPDNDDNDDSDNDSHGDGNGHGDGLSVGPSTCGEWNGVSYRSKTKKDGLVELLVTWRLTRPLRDPNYSPRPKTISPGNLRFIQEVIANTNTPVWLNHVPKNFGEKGAGSIKADEWCLLATIYFPIALVFLWAEQVGNNAAHFSELLQHSMTLFQAATIIPGYTSSIARAAACRDFIKHWLGQHEAMILNTWIRGANLRRWINRPDCPAVLLEFHQLFSLYLGVNLGEGSTPGNSSIKRAESRPAHYEHDGVNYSKSTTHLGNSLVMYVEPGTGNLCWEH</sequence>
<evidence type="ECO:0000313" key="3">
    <source>
        <dbReference type="EMBL" id="KAF7371499.1"/>
    </source>
</evidence>
<evidence type="ECO:0000256" key="2">
    <source>
        <dbReference type="SAM" id="Phobius"/>
    </source>
</evidence>
<proteinExistence type="predicted"/>
<evidence type="ECO:0000313" key="4">
    <source>
        <dbReference type="Proteomes" id="UP000620124"/>
    </source>
</evidence>
<keyword evidence="4" id="KW-1185">Reference proteome</keyword>
<dbReference type="EMBL" id="JACAZI010000001">
    <property type="protein sequence ID" value="KAF7371499.1"/>
    <property type="molecule type" value="Genomic_DNA"/>
</dbReference>
<name>A0A8H7DDI7_9AGAR</name>
<keyword evidence="2" id="KW-0812">Transmembrane</keyword>
<feature type="transmembrane region" description="Helical" evidence="2">
    <location>
        <begin position="6"/>
        <end position="34"/>
    </location>
</feature>
<keyword evidence="2" id="KW-0472">Membrane</keyword>
<gene>
    <name evidence="3" type="ORF">MVEN_00004500</name>
</gene>
<accession>A0A8H7DDI7</accession>
<keyword evidence="2" id="KW-1133">Transmembrane helix</keyword>
<dbReference type="OrthoDB" id="3269001at2759"/>
<feature type="region of interest" description="Disordered" evidence="1">
    <location>
        <begin position="371"/>
        <end position="400"/>
    </location>
</feature>
<dbReference type="Proteomes" id="UP000620124">
    <property type="component" value="Unassembled WGS sequence"/>
</dbReference>
<feature type="compositionally biased region" description="Acidic residues" evidence="1">
    <location>
        <begin position="374"/>
        <end position="383"/>
    </location>
</feature>
<comment type="caution">
    <text evidence="3">The sequence shown here is derived from an EMBL/GenBank/DDBJ whole genome shotgun (WGS) entry which is preliminary data.</text>
</comment>